<keyword evidence="4" id="KW-0614">Plasmid</keyword>
<keyword evidence="5" id="KW-1185">Reference proteome</keyword>
<dbReference type="AlphaFoldDB" id="A0A221T2N7"/>
<dbReference type="InterPro" id="IPR001623">
    <property type="entry name" value="DnaJ_domain"/>
</dbReference>
<feature type="region of interest" description="Disordered" evidence="1">
    <location>
        <begin position="257"/>
        <end position="335"/>
    </location>
</feature>
<dbReference type="Gene3D" id="1.10.287.110">
    <property type="entry name" value="DnaJ domain"/>
    <property type="match status" value="1"/>
</dbReference>
<organism evidence="4 5">
    <name type="scientific">Deinococcus ficus</name>
    <dbReference type="NCBI Taxonomy" id="317577"/>
    <lineage>
        <taxon>Bacteria</taxon>
        <taxon>Thermotogati</taxon>
        <taxon>Deinococcota</taxon>
        <taxon>Deinococci</taxon>
        <taxon>Deinococcales</taxon>
        <taxon>Deinococcaceae</taxon>
        <taxon>Deinococcus</taxon>
    </lineage>
</organism>
<feature type="transmembrane region" description="Helical" evidence="2">
    <location>
        <begin position="42"/>
        <end position="66"/>
    </location>
</feature>
<dbReference type="InterPro" id="IPR036869">
    <property type="entry name" value="J_dom_sf"/>
</dbReference>
<evidence type="ECO:0000256" key="2">
    <source>
        <dbReference type="SAM" id="Phobius"/>
    </source>
</evidence>
<sequence length="518" mass="56959">MTPLRLQHFRLSLITTLLQASALHLAASALRLFSRPEPLPTALLPMTSAHLGTPLLLLSLTVAAAWPGSLLRRAVRTGLTFALLTLTWPGKHLVIFLRDLFGPLPWTTPWAGLLLSTALVAVLTVVLTRPRTRHLRETDARLRDLAAHLNGWKSRGRAGLPEHSRILVAPNGQTVTLHTAWGIEKANADGLGVKWLWPTEKQLQFLKARGTRLLWVALPENSQGHYRPKDWHLGQGQTLIGPPAVAAEHLHRLTGTLPSRTPAAAPRPHPTEGPPQPRAGGANARPGTRARGRKSPPTPHTGPLTPVEALASLAPRPAASEPAARSAAYTLPQEVDRPADPTRVLASPAEQMIRRLIHDAWRQLRDEMPWPVTVTGSHHVEIAHPDGPVQVRLWPHPDPAEPHHPDAALWNGFLVDLRREPCTAWIWSPLLRPDPALPPGDRHVRELRGHARLLREALEEGDPFRLLGVTPSSPPEEIRAAYRAQIRQLHPDHNSSPDAQVQATRLNAAYRWLTGPGA</sequence>
<feature type="transmembrane region" description="Helical" evidence="2">
    <location>
        <begin position="109"/>
        <end position="127"/>
    </location>
</feature>
<keyword evidence="2" id="KW-0812">Transmembrane</keyword>
<accession>A0A221T2N7</accession>
<evidence type="ECO:0000256" key="1">
    <source>
        <dbReference type="SAM" id="MobiDB-lite"/>
    </source>
</evidence>
<evidence type="ECO:0000313" key="5">
    <source>
        <dbReference type="Proteomes" id="UP000259030"/>
    </source>
</evidence>
<protein>
    <recommendedName>
        <fullName evidence="3">J domain-containing protein</fullName>
    </recommendedName>
</protein>
<dbReference type="SMART" id="SM00271">
    <property type="entry name" value="DnaJ"/>
    <property type="match status" value="1"/>
</dbReference>
<dbReference type="Pfam" id="PF00226">
    <property type="entry name" value="DnaJ"/>
    <property type="match status" value="1"/>
</dbReference>
<dbReference type="PROSITE" id="PS50076">
    <property type="entry name" value="DNAJ_2"/>
    <property type="match status" value="1"/>
</dbReference>
<evidence type="ECO:0000313" key="4">
    <source>
        <dbReference type="EMBL" id="ASN83159.1"/>
    </source>
</evidence>
<dbReference type="Proteomes" id="UP000259030">
    <property type="component" value="Plasmid pDFI3"/>
</dbReference>
<proteinExistence type="predicted"/>
<gene>
    <name evidence="4" type="ORF">DFI_18335</name>
</gene>
<geneLocation type="plasmid" evidence="5">
    <name>pdfi3</name>
</geneLocation>
<name>A0A221T2N7_9DEIO</name>
<dbReference type="PRINTS" id="PR00625">
    <property type="entry name" value="JDOMAIN"/>
</dbReference>
<feature type="domain" description="J" evidence="3">
    <location>
        <begin position="462"/>
        <end position="518"/>
    </location>
</feature>
<dbReference type="SUPFAM" id="SSF46565">
    <property type="entry name" value="Chaperone J-domain"/>
    <property type="match status" value="1"/>
</dbReference>
<feature type="transmembrane region" description="Helical" evidence="2">
    <location>
        <begin position="78"/>
        <end position="97"/>
    </location>
</feature>
<reference evidence="4 5" key="1">
    <citation type="submission" date="2017-05" db="EMBL/GenBank/DDBJ databases">
        <title>The complete genome sequence of Deinococcus ficus isolated from the rhizosphere of the Ficus religiosa L. in Taiwan.</title>
        <authorList>
            <person name="Wu K.-M."/>
            <person name="Liao T.-L."/>
            <person name="Liu Y.-M."/>
            <person name="Young C.-C."/>
            <person name="Tsai S.-F."/>
        </authorList>
    </citation>
    <scope>NUCLEOTIDE SEQUENCE [LARGE SCALE GENOMIC DNA]</scope>
    <source>
        <strain evidence="4 5">CC-FR2-10</strain>
        <plasmid evidence="5">pdfi3</plasmid>
    </source>
</reference>
<keyword evidence="2" id="KW-0472">Membrane</keyword>
<dbReference type="KEGG" id="dfc:DFI_18335"/>
<feature type="compositionally biased region" description="Low complexity" evidence="1">
    <location>
        <begin position="308"/>
        <end position="328"/>
    </location>
</feature>
<dbReference type="RefSeq" id="WP_027464372.1">
    <property type="nucleotide sequence ID" value="NZ_CP021084.1"/>
</dbReference>
<keyword evidence="2" id="KW-1133">Transmembrane helix</keyword>
<dbReference type="EMBL" id="CP021084">
    <property type="protein sequence ID" value="ASN83159.1"/>
    <property type="molecule type" value="Genomic_DNA"/>
</dbReference>
<dbReference type="CDD" id="cd06257">
    <property type="entry name" value="DnaJ"/>
    <property type="match status" value="1"/>
</dbReference>
<evidence type="ECO:0000259" key="3">
    <source>
        <dbReference type="PROSITE" id="PS50076"/>
    </source>
</evidence>
<feature type="compositionally biased region" description="Pro residues" evidence="1">
    <location>
        <begin position="265"/>
        <end position="277"/>
    </location>
</feature>